<evidence type="ECO:0000256" key="2">
    <source>
        <dbReference type="SAM" id="SignalP"/>
    </source>
</evidence>
<evidence type="ECO:0000256" key="1">
    <source>
        <dbReference type="SAM" id="MobiDB-lite"/>
    </source>
</evidence>
<evidence type="ECO:0000313" key="3">
    <source>
        <dbReference type="EMBL" id="MBW4670488.1"/>
    </source>
</evidence>
<gene>
    <name evidence="3" type="ORF">KME60_24490</name>
</gene>
<feature type="region of interest" description="Disordered" evidence="1">
    <location>
        <begin position="50"/>
        <end position="78"/>
    </location>
</feature>
<reference evidence="3" key="2">
    <citation type="journal article" date="2022" name="Microbiol. Resour. Announc.">
        <title>Metagenome Sequencing to Explore Phylogenomics of Terrestrial Cyanobacteria.</title>
        <authorList>
            <person name="Ward R.D."/>
            <person name="Stajich J.E."/>
            <person name="Johansen J.R."/>
            <person name="Huntemann M."/>
            <person name="Clum A."/>
            <person name="Foster B."/>
            <person name="Foster B."/>
            <person name="Roux S."/>
            <person name="Palaniappan K."/>
            <person name="Varghese N."/>
            <person name="Mukherjee S."/>
            <person name="Reddy T.B.K."/>
            <person name="Daum C."/>
            <person name="Copeland A."/>
            <person name="Chen I.A."/>
            <person name="Ivanova N.N."/>
            <person name="Kyrpides N.C."/>
            <person name="Shapiro N."/>
            <person name="Eloe-Fadrosh E.A."/>
            <person name="Pietrasiak N."/>
        </authorList>
    </citation>
    <scope>NUCLEOTIDE SEQUENCE</scope>
    <source>
        <strain evidence="3">GSE-NOS-MK-12-04C</strain>
    </source>
</reference>
<keyword evidence="2" id="KW-0732">Signal</keyword>
<protein>
    <submittedName>
        <fullName evidence="3">Uncharacterized protein</fullName>
    </submittedName>
</protein>
<dbReference type="EMBL" id="JAHHGZ010000031">
    <property type="protein sequence ID" value="MBW4670488.1"/>
    <property type="molecule type" value="Genomic_DNA"/>
</dbReference>
<feature type="chain" id="PRO_5036679867" evidence="2">
    <location>
        <begin position="30"/>
        <end position="107"/>
    </location>
</feature>
<reference evidence="3" key="1">
    <citation type="submission" date="2021-05" db="EMBL/GenBank/DDBJ databases">
        <authorList>
            <person name="Pietrasiak N."/>
            <person name="Ward R."/>
            <person name="Stajich J.E."/>
            <person name="Kurbessoian T."/>
        </authorList>
    </citation>
    <scope>NUCLEOTIDE SEQUENCE</scope>
    <source>
        <strain evidence="3">GSE-NOS-MK-12-04C</strain>
    </source>
</reference>
<comment type="caution">
    <text evidence="3">The sequence shown here is derived from an EMBL/GenBank/DDBJ whole genome shotgun (WGS) entry which is preliminary data.</text>
</comment>
<proteinExistence type="predicted"/>
<dbReference type="AlphaFoldDB" id="A0A951QR82"/>
<evidence type="ECO:0000313" key="4">
    <source>
        <dbReference type="Proteomes" id="UP000729701"/>
    </source>
</evidence>
<sequence>MKKQILSLTLALAAPLGSIVFASSLPAFAGTPIVQTVKPKVPIVQQGLINPGESVNAPGPGGNSVKGPKGPRPPRREVDGLRLQNLGTLSQSAQINQNINVAPVQGR</sequence>
<dbReference type="Proteomes" id="UP000729701">
    <property type="component" value="Unassembled WGS sequence"/>
</dbReference>
<accession>A0A951QR82</accession>
<organism evidence="3 4">
    <name type="scientific">Cyanomargarita calcarea GSE-NOS-MK-12-04C</name>
    <dbReference type="NCBI Taxonomy" id="2839659"/>
    <lineage>
        <taxon>Bacteria</taxon>
        <taxon>Bacillati</taxon>
        <taxon>Cyanobacteriota</taxon>
        <taxon>Cyanophyceae</taxon>
        <taxon>Nostocales</taxon>
        <taxon>Cyanomargaritaceae</taxon>
        <taxon>Cyanomargarita</taxon>
    </lineage>
</organism>
<feature type="signal peptide" evidence="2">
    <location>
        <begin position="1"/>
        <end position="29"/>
    </location>
</feature>
<name>A0A951QR82_9CYAN</name>